<evidence type="ECO:0000313" key="1">
    <source>
        <dbReference type="EMBL" id="GET42162.1"/>
    </source>
</evidence>
<dbReference type="EMBL" id="BLAY01000151">
    <property type="protein sequence ID" value="GET42162.1"/>
    <property type="molecule type" value="Genomic_DNA"/>
</dbReference>
<dbReference type="Proteomes" id="UP001050975">
    <property type="component" value="Unassembled WGS sequence"/>
</dbReference>
<dbReference type="PANTHER" id="PTHR39441">
    <property type="entry name" value="DUF2252 DOMAIN-CONTAINING PROTEIN"/>
    <property type="match status" value="1"/>
</dbReference>
<evidence type="ECO:0008006" key="3">
    <source>
        <dbReference type="Google" id="ProtNLM"/>
    </source>
</evidence>
<protein>
    <recommendedName>
        <fullName evidence="3">DUF2252 domain-containing protein</fullName>
    </recommendedName>
</protein>
<accession>A0AAV3XR48</accession>
<organism evidence="1 2">
    <name type="scientific">Microseira wollei NIES-4236</name>
    <dbReference type="NCBI Taxonomy" id="2530354"/>
    <lineage>
        <taxon>Bacteria</taxon>
        <taxon>Bacillati</taxon>
        <taxon>Cyanobacteriota</taxon>
        <taxon>Cyanophyceae</taxon>
        <taxon>Oscillatoriophycideae</taxon>
        <taxon>Aerosakkonematales</taxon>
        <taxon>Aerosakkonemataceae</taxon>
        <taxon>Microseira</taxon>
    </lineage>
</organism>
<reference evidence="1" key="1">
    <citation type="submission" date="2019-10" db="EMBL/GenBank/DDBJ databases">
        <title>Draft genome sequece of Microseira wollei NIES-4236.</title>
        <authorList>
            <person name="Yamaguchi H."/>
            <person name="Suzuki S."/>
            <person name="Kawachi M."/>
        </authorList>
    </citation>
    <scope>NUCLEOTIDE SEQUENCE</scope>
    <source>
        <strain evidence="1">NIES-4236</strain>
    </source>
</reference>
<name>A0AAV3XR48_9CYAN</name>
<keyword evidence="2" id="KW-1185">Reference proteome</keyword>
<dbReference type="Pfam" id="PF10009">
    <property type="entry name" value="DUF2252"/>
    <property type="match status" value="1"/>
</dbReference>
<dbReference type="PANTHER" id="PTHR39441:SF1">
    <property type="entry name" value="DUF2252 DOMAIN-CONTAINING PROTEIN"/>
    <property type="match status" value="1"/>
</dbReference>
<evidence type="ECO:0000313" key="2">
    <source>
        <dbReference type="Proteomes" id="UP001050975"/>
    </source>
</evidence>
<gene>
    <name evidence="1" type="ORF">MiSe_69760</name>
</gene>
<comment type="caution">
    <text evidence="1">The sequence shown here is derived from an EMBL/GenBank/DDBJ whole genome shotgun (WGS) entry which is preliminary data.</text>
</comment>
<dbReference type="AlphaFoldDB" id="A0AAV3XR48"/>
<sequence length="406" mass="46234">MKNMASNVVERIYQFNQNRDADLVKLKYEKMRADVFTFFRGTCHLFYQDWPQDSPLNQAPPVWNCGDLHLQNFGTYKGDNRLVYFDINDFDEGVLAPCTWDVTRLVTSIIVASHSLKLEEEQALSLCNEFLDTYAKTLAKGQARTVQEDTAKGMVKEHFETIEKRNRKDFLDKRTEVKAGKRRFITNGDRAASPQGNRFRKCPDEQQEKITVLLNDWAAKQGKIEFFYVLDVAQRIAGTGSLGIPRYAVLIEGKGSPDNNYILDIKQSRSSSLEPYAIPQPQWESEAHRIVTIEERMQGTPAALLTAVLLEDKYYVMRELQPTQDKINLAEWNGKLKRLQKVLTTMAEVTAWDQLRSGGRQGSAIADDLIAFAGAPPFDWKNAILDYAKRYADQVEADYAAFCASA</sequence>
<proteinExistence type="predicted"/>
<dbReference type="InterPro" id="IPR018721">
    <property type="entry name" value="DUF2252"/>
</dbReference>